<evidence type="ECO:0000259" key="5">
    <source>
        <dbReference type="PROSITE" id="PS50931"/>
    </source>
</evidence>
<dbReference type="SUPFAM" id="SSF46785">
    <property type="entry name" value="Winged helix' DNA-binding domain"/>
    <property type="match status" value="1"/>
</dbReference>
<dbReference type="InterPro" id="IPR005119">
    <property type="entry name" value="LysR_subst-bd"/>
</dbReference>
<feature type="domain" description="HTH lysR-type" evidence="5">
    <location>
        <begin position="1"/>
        <end position="58"/>
    </location>
</feature>
<accession>A0ABT4DFU8</accession>
<dbReference type="PRINTS" id="PR00039">
    <property type="entry name" value="HTHLYSR"/>
</dbReference>
<name>A0ABT4DFU8_FUSSI</name>
<comment type="caution">
    <text evidence="6">The sequence shown here is derived from an EMBL/GenBank/DDBJ whole genome shotgun (WGS) entry which is preliminary data.</text>
</comment>
<keyword evidence="4" id="KW-0804">Transcription</keyword>
<dbReference type="Pfam" id="PF03466">
    <property type="entry name" value="LysR_substrate"/>
    <property type="match status" value="1"/>
</dbReference>
<evidence type="ECO:0000256" key="3">
    <source>
        <dbReference type="ARBA" id="ARBA00023125"/>
    </source>
</evidence>
<evidence type="ECO:0000256" key="2">
    <source>
        <dbReference type="ARBA" id="ARBA00023015"/>
    </source>
</evidence>
<dbReference type="InterPro" id="IPR000847">
    <property type="entry name" value="LysR_HTH_N"/>
</dbReference>
<evidence type="ECO:0000313" key="6">
    <source>
        <dbReference type="EMBL" id="MCY7007467.1"/>
    </source>
</evidence>
<sequence>MDLRQLEYIVEIAEEKNITKAAKKLYITQSALNQTLLKLEKEIGEPLFERSKLNLYLTEIGKIYVEEAKKILEIKKETYEKIDEIKGNYNSTIRIGLTPERGMPMFLSIYPIFHKIYPNIKIEAIELSVEEQHRMIEERKIDIAFVNVAENQKTKNIYQIIRKEKLVLAIPNRIAKNLKNKNMKDILNEVIKENFVMLPKNTTIRKVIDEYFKNFKLSPKILFESKNSSLLIKMVESQLVCTIVSEIHIIESKDIKYILLDDFSYLDYSVTYKKDKFLTTPIKKFISLAKEYWTLKK</sequence>
<reference evidence="6" key="1">
    <citation type="submission" date="2022-09" db="EMBL/GenBank/DDBJ databases">
        <authorList>
            <person name="Zoaiter M."/>
        </authorList>
    </citation>
    <scope>NUCLEOTIDE SEQUENCE</scope>
    <source>
        <strain evidence="6">DSM 19848</strain>
    </source>
</reference>
<dbReference type="InterPro" id="IPR036388">
    <property type="entry name" value="WH-like_DNA-bd_sf"/>
</dbReference>
<proteinExistence type="inferred from homology"/>
<dbReference type="EMBL" id="JAOXXL010000004">
    <property type="protein sequence ID" value="MCY7007467.1"/>
    <property type="molecule type" value="Genomic_DNA"/>
</dbReference>
<gene>
    <name evidence="6" type="ORF">OCK72_02240</name>
</gene>
<dbReference type="InterPro" id="IPR036390">
    <property type="entry name" value="WH_DNA-bd_sf"/>
</dbReference>
<dbReference type="CDD" id="cd05466">
    <property type="entry name" value="PBP2_LTTR_substrate"/>
    <property type="match status" value="1"/>
</dbReference>
<dbReference type="RefSeq" id="WP_254540523.1">
    <property type="nucleotide sequence ID" value="NZ_JAOXXL010000004.1"/>
</dbReference>
<dbReference type="PROSITE" id="PS50931">
    <property type="entry name" value="HTH_LYSR"/>
    <property type="match status" value="1"/>
</dbReference>
<keyword evidence="2" id="KW-0805">Transcription regulation</keyword>
<dbReference type="Pfam" id="PF00126">
    <property type="entry name" value="HTH_1"/>
    <property type="match status" value="1"/>
</dbReference>
<dbReference type="Proteomes" id="UP001062738">
    <property type="component" value="Unassembled WGS sequence"/>
</dbReference>
<keyword evidence="7" id="KW-1185">Reference proteome</keyword>
<dbReference type="SUPFAM" id="SSF53850">
    <property type="entry name" value="Periplasmic binding protein-like II"/>
    <property type="match status" value="1"/>
</dbReference>
<evidence type="ECO:0000256" key="1">
    <source>
        <dbReference type="ARBA" id="ARBA00009437"/>
    </source>
</evidence>
<protein>
    <submittedName>
        <fullName evidence="6">LysR family transcriptional regulator</fullName>
    </submittedName>
</protein>
<comment type="similarity">
    <text evidence="1">Belongs to the LysR transcriptional regulatory family.</text>
</comment>
<evidence type="ECO:0000313" key="7">
    <source>
        <dbReference type="Proteomes" id="UP001062738"/>
    </source>
</evidence>
<organism evidence="6 7">
    <name type="scientific">Fusobacterium simiae</name>
    <dbReference type="NCBI Taxonomy" id="855"/>
    <lineage>
        <taxon>Bacteria</taxon>
        <taxon>Fusobacteriati</taxon>
        <taxon>Fusobacteriota</taxon>
        <taxon>Fusobacteriia</taxon>
        <taxon>Fusobacteriales</taxon>
        <taxon>Fusobacteriaceae</taxon>
        <taxon>Fusobacterium</taxon>
    </lineage>
</organism>
<dbReference type="PANTHER" id="PTHR30419">
    <property type="entry name" value="HTH-TYPE TRANSCRIPTIONAL REGULATOR YBHD"/>
    <property type="match status" value="1"/>
</dbReference>
<dbReference type="PANTHER" id="PTHR30419:SF8">
    <property type="entry name" value="NITROGEN ASSIMILATION TRANSCRIPTIONAL ACTIVATOR-RELATED"/>
    <property type="match status" value="1"/>
</dbReference>
<evidence type="ECO:0000256" key="4">
    <source>
        <dbReference type="ARBA" id="ARBA00023163"/>
    </source>
</evidence>
<dbReference type="Gene3D" id="1.10.10.10">
    <property type="entry name" value="Winged helix-like DNA-binding domain superfamily/Winged helix DNA-binding domain"/>
    <property type="match status" value="1"/>
</dbReference>
<keyword evidence="3" id="KW-0238">DNA-binding</keyword>
<dbReference type="Gene3D" id="3.40.190.290">
    <property type="match status" value="1"/>
</dbReference>
<dbReference type="InterPro" id="IPR050950">
    <property type="entry name" value="HTH-type_LysR_regulators"/>
</dbReference>